<dbReference type="GO" id="GO:0005737">
    <property type="term" value="C:cytoplasm"/>
    <property type="evidence" value="ECO:0007669"/>
    <property type="project" value="TreeGrafter"/>
</dbReference>
<feature type="non-terminal residue" evidence="2">
    <location>
        <position position="102"/>
    </location>
</feature>
<dbReference type="PANTHER" id="PTHR11566:SF223">
    <property type="entry name" value="PROTEIN 1C, PUTATIVE, EXPRESSED-RELATED"/>
    <property type="match status" value="1"/>
</dbReference>
<dbReference type="Proteomes" id="UP000243975">
    <property type="component" value="Unassembled WGS sequence"/>
</dbReference>
<evidence type="ECO:0000259" key="1">
    <source>
        <dbReference type="Pfam" id="PF01031"/>
    </source>
</evidence>
<proteinExistence type="predicted"/>
<dbReference type="GO" id="GO:0016020">
    <property type="term" value="C:membrane"/>
    <property type="evidence" value="ECO:0007669"/>
    <property type="project" value="TreeGrafter"/>
</dbReference>
<dbReference type="InterPro" id="IPR000375">
    <property type="entry name" value="Dynamin_stalk"/>
</dbReference>
<sequence>PKSITINRTQGHLSLQIVRKIVSEADGYQPHLIAPKQGYRCLIDESLNYFRGPTEASLDAVQFVLKELVRRSIAETEELRRFPTLQSVFTAAAGVGDQHFQY</sequence>
<comment type="caution">
    <text evidence="2">The sequence shown here is derived from an EMBL/GenBank/DDBJ whole genome shotgun (WGS) entry which is preliminary data.</text>
</comment>
<feature type="domain" description="Dynamin stalk" evidence="1">
    <location>
        <begin position="12"/>
        <end position="90"/>
    </location>
</feature>
<dbReference type="GO" id="GO:0003924">
    <property type="term" value="F:GTPase activity"/>
    <property type="evidence" value="ECO:0007669"/>
    <property type="project" value="TreeGrafter"/>
</dbReference>
<gene>
    <name evidence="2" type="ORF">Ccrd_014862</name>
</gene>
<dbReference type="AlphaFoldDB" id="A0A118K413"/>
<dbReference type="InterPro" id="IPR022812">
    <property type="entry name" value="Dynamin"/>
</dbReference>
<evidence type="ECO:0000313" key="3">
    <source>
        <dbReference type="Proteomes" id="UP000243975"/>
    </source>
</evidence>
<dbReference type="Pfam" id="PF01031">
    <property type="entry name" value="Dynamin_M"/>
    <property type="match status" value="1"/>
</dbReference>
<protein>
    <submittedName>
        <fullName evidence="2">Dynamin</fullName>
    </submittedName>
</protein>
<keyword evidence="3" id="KW-1185">Reference proteome</keyword>
<dbReference type="PANTHER" id="PTHR11566">
    <property type="entry name" value="DYNAMIN"/>
    <property type="match status" value="1"/>
</dbReference>
<dbReference type="GO" id="GO:0008017">
    <property type="term" value="F:microtubule binding"/>
    <property type="evidence" value="ECO:0007669"/>
    <property type="project" value="TreeGrafter"/>
</dbReference>
<reference evidence="2 3" key="1">
    <citation type="journal article" date="2016" name="Sci. Rep.">
        <title>The genome sequence of the outbreeding globe artichoke constructed de novo incorporating a phase-aware low-pass sequencing strategy of F1 progeny.</title>
        <authorList>
            <person name="Scaglione D."/>
            <person name="Reyes-Chin-Wo S."/>
            <person name="Acquadro A."/>
            <person name="Froenicke L."/>
            <person name="Portis E."/>
            <person name="Beitel C."/>
            <person name="Tirone M."/>
            <person name="Mauro R."/>
            <person name="Lo Monaco A."/>
            <person name="Mauromicale G."/>
            <person name="Faccioli P."/>
            <person name="Cattivelli L."/>
            <person name="Rieseberg L."/>
            <person name="Michelmore R."/>
            <person name="Lanteri S."/>
        </authorList>
    </citation>
    <scope>NUCLEOTIDE SEQUENCE [LARGE SCALE GENOMIC DNA]</scope>
    <source>
        <strain evidence="2">2C</strain>
    </source>
</reference>
<dbReference type="GO" id="GO:0005874">
    <property type="term" value="C:microtubule"/>
    <property type="evidence" value="ECO:0007669"/>
    <property type="project" value="TreeGrafter"/>
</dbReference>
<dbReference type="Gene3D" id="1.20.120.1240">
    <property type="entry name" value="Dynamin, middle domain"/>
    <property type="match status" value="1"/>
</dbReference>
<name>A0A118K413_CYNCS</name>
<dbReference type="STRING" id="59895.A0A118K413"/>
<feature type="non-terminal residue" evidence="2">
    <location>
        <position position="1"/>
    </location>
</feature>
<accession>A0A118K413</accession>
<dbReference type="Gramene" id="KVI06783">
    <property type="protein sequence ID" value="KVI06783"/>
    <property type="gene ID" value="Ccrd_014862"/>
</dbReference>
<dbReference type="EMBL" id="LEKV01001640">
    <property type="protein sequence ID" value="KVI06783.1"/>
    <property type="molecule type" value="Genomic_DNA"/>
</dbReference>
<organism evidence="2 3">
    <name type="scientific">Cynara cardunculus var. scolymus</name>
    <name type="common">Globe artichoke</name>
    <name type="synonym">Cynara scolymus</name>
    <dbReference type="NCBI Taxonomy" id="59895"/>
    <lineage>
        <taxon>Eukaryota</taxon>
        <taxon>Viridiplantae</taxon>
        <taxon>Streptophyta</taxon>
        <taxon>Embryophyta</taxon>
        <taxon>Tracheophyta</taxon>
        <taxon>Spermatophyta</taxon>
        <taxon>Magnoliopsida</taxon>
        <taxon>eudicotyledons</taxon>
        <taxon>Gunneridae</taxon>
        <taxon>Pentapetalae</taxon>
        <taxon>asterids</taxon>
        <taxon>campanulids</taxon>
        <taxon>Asterales</taxon>
        <taxon>Asteraceae</taxon>
        <taxon>Carduoideae</taxon>
        <taxon>Cardueae</taxon>
        <taxon>Carduinae</taxon>
        <taxon>Cynara</taxon>
    </lineage>
</organism>
<evidence type="ECO:0000313" key="2">
    <source>
        <dbReference type="EMBL" id="KVI06783.1"/>
    </source>
</evidence>